<name>A0A1V8TLG5_9PEZI</name>
<proteinExistence type="predicted"/>
<evidence type="ECO:0000259" key="5">
    <source>
        <dbReference type="Pfam" id="PF16213"/>
    </source>
</evidence>
<evidence type="ECO:0000256" key="3">
    <source>
        <dbReference type="SAM" id="MobiDB-lite"/>
    </source>
</evidence>
<dbReference type="InterPro" id="IPR032691">
    <property type="entry name" value="Mon2/Sec7/BIG1-like_HUS"/>
</dbReference>
<dbReference type="SUPFAM" id="SSF48371">
    <property type="entry name" value="ARM repeat"/>
    <property type="match status" value="2"/>
</dbReference>
<dbReference type="STRING" id="1507870.A0A1V8TLG5"/>
<feature type="domain" description="Mon2/Sec7/BIG1-like dimerisation and cyclophilin-binding" evidence="5">
    <location>
        <begin position="5"/>
        <end position="84"/>
    </location>
</feature>
<evidence type="ECO:0000256" key="1">
    <source>
        <dbReference type="ARBA" id="ARBA00022448"/>
    </source>
</evidence>
<organism evidence="6 7">
    <name type="scientific">Cryoendolithus antarcticus</name>
    <dbReference type="NCBI Taxonomy" id="1507870"/>
    <lineage>
        <taxon>Eukaryota</taxon>
        <taxon>Fungi</taxon>
        <taxon>Dikarya</taxon>
        <taxon>Ascomycota</taxon>
        <taxon>Pezizomycotina</taxon>
        <taxon>Dothideomycetes</taxon>
        <taxon>Dothideomycetidae</taxon>
        <taxon>Cladosporiales</taxon>
        <taxon>Cladosporiaceae</taxon>
        <taxon>Cryoendolithus</taxon>
    </lineage>
</organism>
<evidence type="ECO:0000256" key="2">
    <source>
        <dbReference type="ARBA" id="ARBA00022927"/>
    </source>
</evidence>
<gene>
    <name evidence="6" type="ORF">B0A48_02740</name>
</gene>
<protein>
    <recommendedName>
        <fullName evidence="8">Endosomal peripheral membrane protein</fullName>
    </recommendedName>
</protein>
<dbReference type="OrthoDB" id="294853at2759"/>
<evidence type="ECO:0000313" key="7">
    <source>
        <dbReference type="Proteomes" id="UP000192596"/>
    </source>
</evidence>
<feature type="compositionally biased region" description="Basic residues" evidence="3">
    <location>
        <begin position="478"/>
        <end position="493"/>
    </location>
</feature>
<evidence type="ECO:0000313" key="6">
    <source>
        <dbReference type="EMBL" id="OQO12101.1"/>
    </source>
</evidence>
<feature type="region of interest" description="Disordered" evidence="3">
    <location>
        <begin position="747"/>
        <end position="767"/>
    </location>
</feature>
<feature type="region of interest" description="Disordered" evidence="3">
    <location>
        <begin position="465"/>
        <end position="500"/>
    </location>
</feature>
<feature type="domain" description="Mon2/Sec7/BIG1-like HUS" evidence="4">
    <location>
        <begin position="184"/>
        <end position="337"/>
    </location>
</feature>
<dbReference type="FunCoup" id="A0A1V8TLG5">
    <property type="interactions" value="1408"/>
</dbReference>
<keyword evidence="2" id="KW-0653">Protein transport</keyword>
<keyword evidence="1" id="KW-0813">Transport</keyword>
<evidence type="ECO:0008006" key="8">
    <source>
        <dbReference type="Google" id="ProtNLM"/>
    </source>
</evidence>
<dbReference type="InterPro" id="IPR016024">
    <property type="entry name" value="ARM-type_fold"/>
</dbReference>
<dbReference type="InParanoid" id="A0A1V8TLG5"/>
<keyword evidence="7" id="KW-1185">Reference proteome</keyword>
<evidence type="ECO:0000259" key="4">
    <source>
        <dbReference type="Pfam" id="PF12783"/>
    </source>
</evidence>
<dbReference type="Proteomes" id="UP000192596">
    <property type="component" value="Unassembled WGS sequence"/>
</dbReference>
<dbReference type="Pfam" id="PF16213">
    <property type="entry name" value="DCB"/>
    <property type="match status" value="2"/>
</dbReference>
<feature type="compositionally biased region" description="Polar residues" evidence="3">
    <location>
        <begin position="465"/>
        <end position="477"/>
    </location>
</feature>
<feature type="domain" description="Mon2/Sec7/BIG1-like dimerisation and cyclophilin-binding" evidence="5">
    <location>
        <begin position="90"/>
        <end position="159"/>
    </location>
</feature>
<dbReference type="GO" id="GO:0015031">
    <property type="term" value="P:protein transport"/>
    <property type="evidence" value="ECO:0007669"/>
    <property type="project" value="UniProtKB-KW"/>
</dbReference>
<dbReference type="GO" id="GO:0005794">
    <property type="term" value="C:Golgi apparatus"/>
    <property type="evidence" value="ECO:0007669"/>
    <property type="project" value="UniProtKB-ARBA"/>
</dbReference>
<sequence length="1661" mass="180798">MTATFLTSELSHLISESKRKNNDIRTAAEKSLQDLKALSVTSEKQLAADLSRKSSFIEPFLLACSTHSTKYAVSGVTCLQKLIVGRGLPKGLEVQFKILQALPSLVQNYADDLHGDLLGSTLQVCASLQATKVHTVSGVAAATLQQLLASVFEKVVEEDSISDAQLPTTEVPSEDGPVAVRPVALDAYRILRDLILAAEDRPTKFVNFTALSREAILDLIVSLISANPGLIEKHIELGSVVRSNVLPFAVQVLSERQGFAPTVRCVRLLDMILRRHFSMFSGECEIMLGLITHELDTDGAEPWRRCLYMEILSHLFADAELLVAAYVKFDFAANGKTIVQDILTTFVRMSTEKPTVIGLGSQSTIPSDPLGSNDSDSQQAAMEAAGGVVGLISSALGVVESAPTGIGVNWSIPRSPCMDQLDKTEGPVLPESYIYGLLLECVNSLSDALARVVLPLTAHHDRESVSTAGAVSANGSRPSKRPGRSQSYRKRTVPRNPLSSELDVSHTARALAHLIEHAWPAFLATCSTFLNAALDDYYYRNLIKAYQRFAQVAGLLRLTTSRDALITTLGKAAVPPQVLNSATSATIRSPTVESPRVLSNPKSLLSVESLISGTSSISGDRERRSSTNPTRPTLTTRNLLCLRALLNLAIALGPTLGSTFAVVVDVLKQADIVLSITSPEQLSRTGQSNNSTESATAVQIFSAEVAAVESAASRLLESTADYPNEAFLGVMIIFCRLLEGRKSSPIASPHLQPISPPETPMSPSLPRRTFSGLPGLSAVAEMQLRDYQFVIPKLGTLAALNIPRFISGSVEETGWMQLIDVLCGVVVTNDSPSSARKAAVDVLSRLVSECIAEVASDNVEIRGAIQRRSLAVLLRIAEGIYIEDGELTGTDIDVHLHVLATSKQIVDRCGDTLIAGWEQVFAVIRAAFENDITPGYKNEGETAPTPWHLVSTELVSSRLGQPAFDVLRSICSDLLGTLPTACGWSVVELVYRFMLQVRDLNLSLATLSNVWPLSDALSVASLSDDLQHFGATAGAADSIEISIRPLLQDSRSAQWLLLLLRMRDVVHRGQLEVRKAALSTLSSICQRCSPELTPEAFAVLLQHVFVGMLADQINTGDGKIVIDLDNAGIEVFGAVMDSTFSLMSQNLQTMERIPELIAVWREIAHLLDAALKHHNYIVHKAIYGNLGTLLSGIQSANNAWKPVLESAFAIWADRETKSTLLGSQLADQQPVLVAYADLAAQLSRLLGKAFTSDQCKVIVDQLYSCLESSHASYYKADTHAMSPLQSKVLDVLRELLLMRPEIRSEMLRTCSAMLLLHQRDAAEEIKSKTPSFVALTAEIIPWLQQMIIDDLQPKMGAHPHACITAITALADIISAKYAFTLQYKDLMLWQRASTAALTLAEALMNHAGAPETSTDNTTALWQQYLRIMDGIVGANALAQINDPDRIYDDEEADIATFNALQQVLTPKLSNPKLPDTFREQYAKSLFDASTIHATERGELPAPGESPLGGIASIRRGRADEVRYALRERMSYVCFNQLIRLSSAADPASTNHEKLAQATAPWLVLRLAIPIRAYIADQPLRGSWPQPLSELEELLFCFEQIGKLELHPEAIRQSKISGGKAHLPYLHPLLMKALRVSSGEWYGAAEVRDPLQRLLEELDVFG</sequence>
<comment type="caution">
    <text evidence="6">The sequence shown here is derived from an EMBL/GenBank/DDBJ whole genome shotgun (WGS) entry which is preliminary data.</text>
</comment>
<dbReference type="EMBL" id="NAJO01000005">
    <property type="protein sequence ID" value="OQO12101.1"/>
    <property type="molecule type" value="Genomic_DNA"/>
</dbReference>
<reference evidence="7" key="1">
    <citation type="submission" date="2017-03" db="EMBL/GenBank/DDBJ databases">
        <title>Genomes of endolithic fungi from Antarctica.</title>
        <authorList>
            <person name="Coleine C."/>
            <person name="Masonjones S."/>
            <person name="Stajich J.E."/>
        </authorList>
    </citation>
    <scope>NUCLEOTIDE SEQUENCE [LARGE SCALE GENOMIC DNA]</scope>
    <source>
        <strain evidence="7">CCFEE 5527</strain>
    </source>
</reference>
<accession>A0A1V8TLG5</accession>
<dbReference type="Pfam" id="PF12783">
    <property type="entry name" value="Sec7-like_HUS"/>
    <property type="match status" value="1"/>
</dbReference>
<dbReference type="InterPro" id="IPR032629">
    <property type="entry name" value="DCB_dom"/>
</dbReference>